<accession>A0A426XER7</accession>
<reference evidence="1 2" key="1">
    <citation type="journal article" date="2014" name="Agronomy (Basel)">
        <title>A Draft Genome Sequence for Ensete ventricosum, the Drought-Tolerant Tree Against Hunger.</title>
        <authorList>
            <person name="Harrison J."/>
            <person name="Moore K.A."/>
            <person name="Paszkiewicz K."/>
            <person name="Jones T."/>
            <person name="Grant M."/>
            <person name="Ambacheew D."/>
            <person name="Muzemil S."/>
            <person name="Studholme D.J."/>
        </authorList>
    </citation>
    <scope>NUCLEOTIDE SEQUENCE [LARGE SCALE GENOMIC DNA]</scope>
</reference>
<proteinExistence type="predicted"/>
<evidence type="ECO:0000313" key="2">
    <source>
        <dbReference type="Proteomes" id="UP000287651"/>
    </source>
</evidence>
<dbReference type="Proteomes" id="UP000287651">
    <property type="component" value="Unassembled WGS sequence"/>
</dbReference>
<dbReference type="EMBL" id="AMZH03021672">
    <property type="protein sequence ID" value="RRT37969.1"/>
    <property type="molecule type" value="Genomic_DNA"/>
</dbReference>
<dbReference type="AlphaFoldDB" id="A0A426XER7"/>
<name>A0A426XER7_ENSVE</name>
<gene>
    <name evidence="1" type="ORF">B296_00050242</name>
</gene>
<sequence length="166" mass="19299">MNKENKSDRPPQRLHRHVHVNDNDAILWRGLPDAYIFVRFHRDMRERDELRIDPDARKLKITPTTIRTNKKAFLLPCIVNDNANPSKEFLTDQDLHRHILTKSKISSQNLPRIVIFPDLKGPELKKRRRGEKPRRRKGRERRLTVKASRITMGALAAAMATDSGLG</sequence>
<protein>
    <submittedName>
        <fullName evidence="1">Uncharacterized protein</fullName>
    </submittedName>
</protein>
<organism evidence="1 2">
    <name type="scientific">Ensete ventricosum</name>
    <name type="common">Abyssinian banana</name>
    <name type="synonym">Musa ensete</name>
    <dbReference type="NCBI Taxonomy" id="4639"/>
    <lineage>
        <taxon>Eukaryota</taxon>
        <taxon>Viridiplantae</taxon>
        <taxon>Streptophyta</taxon>
        <taxon>Embryophyta</taxon>
        <taxon>Tracheophyta</taxon>
        <taxon>Spermatophyta</taxon>
        <taxon>Magnoliopsida</taxon>
        <taxon>Liliopsida</taxon>
        <taxon>Zingiberales</taxon>
        <taxon>Musaceae</taxon>
        <taxon>Ensete</taxon>
    </lineage>
</organism>
<evidence type="ECO:0000313" key="1">
    <source>
        <dbReference type="EMBL" id="RRT37969.1"/>
    </source>
</evidence>
<comment type="caution">
    <text evidence="1">The sequence shown here is derived from an EMBL/GenBank/DDBJ whole genome shotgun (WGS) entry which is preliminary data.</text>
</comment>